<comment type="similarity">
    <text evidence="2">Belongs to the ABC-2 integral membrane protein family.</text>
</comment>
<dbReference type="PANTHER" id="PTHR30413">
    <property type="entry name" value="INNER MEMBRANE TRANSPORT PERMEASE"/>
    <property type="match status" value="1"/>
</dbReference>
<feature type="transmembrane region" description="Helical" evidence="10">
    <location>
        <begin position="159"/>
        <end position="181"/>
    </location>
</feature>
<dbReference type="RefSeq" id="WP_191743616.1">
    <property type="nucleotide sequence ID" value="NZ_JACSQU010000001.1"/>
</dbReference>
<feature type="domain" description="ABC-2 type transporter transmembrane" evidence="11">
    <location>
        <begin position="29"/>
        <end position="236"/>
    </location>
</feature>
<dbReference type="InterPro" id="IPR000412">
    <property type="entry name" value="ABC_2_transport"/>
</dbReference>
<name>A0ABR8R0M3_9CAUL</name>
<keyword evidence="13" id="KW-1185">Reference proteome</keyword>
<evidence type="ECO:0000256" key="2">
    <source>
        <dbReference type="ARBA" id="ARBA00007783"/>
    </source>
</evidence>
<feature type="transmembrane region" description="Helical" evidence="10">
    <location>
        <begin position="86"/>
        <end position="105"/>
    </location>
</feature>
<feature type="transmembrane region" description="Helical" evidence="10">
    <location>
        <begin position="247"/>
        <end position="267"/>
    </location>
</feature>
<sequence>MASDTSISDRSASLARRFFAGVEHHLRIIGALILREMATRYGRRGLGFAWIVGEPLIFCFGVMILWSFTKSPYEHGIRLAPFVMTGYMSLIMIRHMISLLSSALQSNLGLLYHRRITPMHILSARICLELAGSTSAFLIVYLVLLSIEQVSLPFDYLLLYQGWFTLAWVASGLALVLSGLAMRFEVFERMIGLISYAMIPLSGVFFMVSWMPPAAQKIYLTIPFVHCVEMIRAAVFGEFVVTHYDPLYPVIWGACLNIAGLLLIAGAREHMASD</sequence>
<feature type="transmembrane region" description="Helical" evidence="10">
    <location>
        <begin position="45"/>
        <end position="66"/>
    </location>
</feature>
<dbReference type="PANTHER" id="PTHR30413:SF10">
    <property type="entry name" value="CAPSULE POLYSACCHARIDE EXPORT INNER-MEMBRANE PROTEIN CTRC"/>
    <property type="match status" value="1"/>
</dbReference>
<keyword evidence="5" id="KW-0762">Sugar transport</keyword>
<keyword evidence="6 10" id="KW-0812">Transmembrane</keyword>
<evidence type="ECO:0000313" key="13">
    <source>
        <dbReference type="Proteomes" id="UP000638918"/>
    </source>
</evidence>
<feature type="transmembrane region" description="Helical" evidence="10">
    <location>
        <begin position="193"/>
        <end position="211"/>
    </location>
</feature>
<evidence type="ECO:0000256" key="10">
    <source>
        <dbReference type="SAM" id="Phobius"/>
    </source>
</evidence>
<protein>
    <submittedName>
        <fullName evidence="12">ABC transporter permease</fullName>
    </submittedName>
</protein>
<dbReference type="Proteomes" id="UP000638918">
    <property type="component" value="Unassembled WGS sequence"/>
</dbReference>
<evidence type="ECO:0000256" key="7">
    <source>
        <dbReference type="ARBA" id="ARBA00022989"/>
    </source>
</evidence>
<comment type="caution">
    <text evidence="12">The sequence shown here is derived from an EMBL/GenBank/DDBJ whole genome shotgun (WGS) entry which is preliminary data.</text>
</comment>
<evidence type="ECO:0000256" key="5">
    <source>
        <dbReference type="ARBA" id="ARBA00022597"/>
    </source>
</evidence>
<gene>
    <name evidence="12" type="ORF">H9656_08000</name>
</gene>
<feature type="transmembrane region" description="Helical" evidence="10">
    <location>
        <begin position="126"/>
        <end position="147"/>
    </location>
</feature>
<keyword evidence="8" id="KW-0625">Polysaccharide transport</keyword>
<accession>A0ABR8R0M3</accession>
<proteinExistence type="inferred from homology"/>
<reference evidence="12 13" key="1">
    <citation type="submission" date="2020-08" db="EMBL/GenBank/DDBJ databases">
        <title>A Genomic Blueprint of the Chicken Gut Microbiome.</title>
        <authorList>
            <person name="Gilroy R."/>
            <person name="Ravi A."/>
            <person name="Getino M."/>
            <person name="Pursley I."/>
            <person name="Horton D.L."/>
            <person name="Alikhan N.-F."/>
            <person name="Baker D."/>
            <person name="Gharbi K."/>
            <person name="Hall N."/>
            <person name="Watson M."/>
            <person name="Adriaenssens E.M."/>
            <person name="Foster-Nyarko E."/>
            <person name="Jarju S."/>
            <person name="Secka A."/>
            <person name="Antonio M."/>
            <person name="Oren A."/>
            <person name="Chaudhuri R."/>
            <person name="La Ragione R.M."/>
            <person name="Hildebrand F."/>
            <person name="Pallen M.J."/>
        </authorList>
    </citation>
    <scope>NUCLEOTIDE SEQUENCE [LARGE SCALE GENOMIC DNA]</scope>
    <source>
        <strain evidence="12 13">Sa3CVA3</strain>
    </source>
</reference>
<organism evidence="12 13">
    <name type="scientific">Brevundimonas guildfordensis</name>
    <dbReference type="NCBI Taxonomy" id="2762241"/>
    <lineage>
        <taxon>Bacteria</taxon>
        <taxon>Pseudomonadati</taxon>
        <taxon>Pseudomonadota</taxon>
        <taxon>Alphaproteobacteria</taxon>
        <taxon>Caulobacterales</taxon>
        <taxon>Caulobacteraceae</taxon>
        <taxon>Brevundimonas</taxon>
    </lineage>
</organism>
<evidence type="ECO:0000256" key="3">
    <source>
        <dbReference type="ARBA" id="ARBA00022448"/>
    </source>
</evidence>
<evidence type="ECO:0000259" key="11">
    <source>
        <dbReference type="Pfam" id="PF01061"/>
    </source>
</evidence>
<dbReference type="InterPro" id="IPR013525">
    <property type="entry name" value="ABC2_TM"/>
</dbReference>
<dbReference type="EMBL" id="JACSQU010000001">
    <property type="protein sequence ID" value="MBD7941326.1"/>
    <property type="molecule type" value="Genomic_DNA"/>
</dbReference>
<keyword evidence="9 10" id="KW-0472">Membrane</keyword>
<evidence type="ECO:0000256" key="1">
    <source>
        <dbReference type="ARBA" id="ARBA00004651"/>
    </source>
</evidence>
<evidence type="ECO:0000256" key="4">
    <source>
        <dbReference type="ARBA" id="ARBA00022475"/>
    </source>
</evidence>
<dbReference type="PRINTS" id="PR00164">
    <property type="entry name" value="ABC2TRNSPORT"/>
</dbReference>
<evidence type="ECO:0000256" key="6">
    <source>
        <dbReference type="ARBA" id="ARBA00022692"/>
    </source>
</evidence>
<comment type="subcellular location">
    <subcellularLocation>
        <location evidence="1">Cell membrane</location>
        <topology evidence="1">Multi-pass membrane protein</topology>
    </subcellularLocation>
</comment>
<dbReference type="Pfam" id="PF01061">
    <property type="entry name" value="ABC2_membrane"/>
    <property type="match status" value="1"/>
</dbReference>
<evidence type="ECO:0000313" key="12">
    <source>
        <dbReference type="EMBL" id="MBD7941326.1"/>
    </source>
</evidence>
<keyword evidence="3" id="KW-0813">Transport</keyword>
<keyword evidence="4" id="KW-1003">Cell membrane</keyword>
<evidence type="ECO:0000256" key="9">
    <source>
        <dbReference type="ARBA" id="ARBA00023136"/>
    </source>
</evidence>
<keyword evidence="7 10" id="KW-1133">Transmembrane helix</keyword>
<evidence type="ECO:0000256" key="8">
    <source>
        <dbReference type="ARBA" id="ARBA00023047"/>
    </source>
</evidence>